<dbReference type="GO" id="GO:0030100">
    <property type="term" value="P:regulation of endocytosis"/>
    <property type="evidence" value="ECO:0007669"/>
    <property type="project" value="TreeGrafter"/>
</dbReference>
<evidence type="ECO:0000256" key="5">
    <source>
        <dbReference type="PROSITE-ProRule" id="PRU00288"/>
    </source>
</evidence>
<feature type="compositionally biased region" description="Low complexity" evidence="6">
    <location>
        <begin position="360"/>
        <end position="378"/>
    </location>
</feature>
<gene>
    <name evidence="9" type="primary">GCS1</name>
    <name evidence="9" type="ORF">N0V89_004497</name>
</gene>
<proteinExistence type="predicted"/>
<evidence type="ECO:0000259" key="8">
    <source>
        <dbReference type="PROSITE" id="PS50115"/>
    </source>
</evidence>
<feature type="domain" description="Arf-GAP" evidence="8">
    <location>
        <begin position="220"/>
        <end position="343"/>
    </location>
</feature>
<accession>A0A9W8XQ08</accession>
<sequence>MADWDYKYCSSQNTASDTSACKQPQTQFKTITDTNNGGAVRTETVIITPSSSAQPELSGKAKSNTGAIVGGVVGGVGALAAIVAGVLFLLWRRRKQQRDRQGGEAGEQNETGVHRYASTMSKAGLLRGEKDPQYPPPIATNFNRRHSRTLDQESISPISASDRRNSSFRIADQRLNPSTIFVFDNTSRASVGSLDDSRDYHRTLNTFVMSKMWEVDPETRSKLLEIQKTNENNRCVDCNAPSPQWASPKLGIFMCLSCSGVHRGLGVHISFIRSITMDAFKGSELARMAAGGNKPFQEFFDSHSSNTKDGKKFETSSIQERYDSEAGDEWKERLSCKVEGREFDKSNLPKRLPKKETTALGSGAPLSGRASGPGSRSGTPLSTTRSNDSASALGRSGSPALGTNAMGNPQKARNEAYFARMGSENANRRDDLAPSQGGKYAGFGSEPDHWKKEEDFDKPPALDDFQKDPVAALTKGFGWLGASVSKAGKTGYEGWVKPGMAKLAEADLASQARNTAGFVGQGIQSGVTNAGTTLNRFVEGADAPASSSRSRAAPEKKDFWDSFGAPPSGPSEDKKDFWDEFSSAGESRTQAQSVGLGGAAAKKPSGIGTSAMKKPAGKKEEEWGDW</sequence>
<dbReference type="PROSITE" id="PS50115">
    <property type="entry name" value="ARFGAP"/>
    <property type="match status" value="1"/>
</dbReference>
<evidence type="ECO:0000256" key="7">
    <source>
        <dbReference type="SAM" id="Phobius"/>
    </source>
</evidence>
<dbReference type="PANTHER" id="PTHR46395:SF1">
    <property type="entry name" value="ADP-RIBOSYLATION FACTOR GTPASE-ACTIVATING PROTEIN 1"/>
    <property type="match status" value="1"/>
</dbReference>
<keyword evidence="2" id="KW-0479">Metal-binding</keyword>
<dbReference type="SMART" id="SM00105">
    <property type="entry name" value="ArfGap"/>
    <property type="match status" value="1"/>
</dbReference>
<keyword evidence="4" id="KW-0862">Zinc</keyword>
<dbReference type="GO" id="GO:0005096">
    <property type="term" value="F:GTPase activator activity"/>
    <property type="evidence" value="ECO:0007669"/>
    <property type="project" value="UniProtKB-KW"/>
</dbReference>
<evidence type="ECO:0000256" key="6">
    <source>
        <dbReference type="SAM" id="MobiDB-lite"/>
    </source>
</evidence>
<protein>
    <submittedName>
        <fullName evidence="9">Zn finger-containing GTPase- Activating Protein for ARF</fullName>
    </submittedName>
</protein>
<dbReference type="AlphaFoldDB" id="A0A9W8XQ08"/>
<keyword evidence="10" id="KW-1185">Reference proteome</keyword>
<dbReference type="CDD" id="cd08830">
    <property type="entry name" value="ArfGap_ArfGap1"/>
    <property type="match status" value="1"/>
</dbReference>
<keyword evidence="7" id="KW-0812">Transmembrane</keyword>
<dbReference type="PRINTS" id="PR00405">
    <property type="entry name" value="REVINTRACTNG"/>
</dbReference>
<feature type="compositionally biased region" description="Basic and acidic residues" evidence="6">
    <location>
        <begin position="306"/>
        <end position="324"/>
    </location>
</feature>
<dbReference type="GO" id="GO:0000139">
    <property type="term" value="C:Golgi membrane"/>
    <property type="evidence" value="ECO:0007669"/>
    <property type="project" value="TreeGrafter"/>
</dbReference>
<dbReference type="Gene3D" id="1.10.220.150">
    <property type="entry name" value="Arf GTPase activating protein"/>
    <property type="match status" value="1"/>
</dbReference>
<evidence type="ECO:0000256" key="1">
    <source>
        <dbReference type="ARBA" id="ARBA00022468"/>
    </source>
</evidence>
<feature type="region of interest" description="Disordered" evidence="6">
    <location>
        <begin position="425"/>
        <end position="464"/>
    </location>
</feature>
<evidence type="ECO:0000256" key="4">
    <source>
        <dbReference type="ARBA" id="ARBA00022833"/>
    </source>
</evidence>
<evidence type="ECO:0000313" key="9">
    <source>
        <dbReference type="EMBL" id="KAJ4356464.1"/>
    </source>
</evidence>
<feature type="region of interest" description="Disordered" evidence="6">
    <location>
        <begin position="297"/>
        <end position="324"/>
    </location>
</feature>
<feature type="transmembrane region" description="Helical" evidence="7">
    <location>
        <begin position="67"/>
        <end position="91"/>
    </location>
</feature>
<evidence type="ECO:0000313" key="10">
    <source>
        <dbReference type="Proteomes" id="UP001140513"/>
    </source>
</evidence>
<dbReference type="GO" id="GO:0008270">
    <property type="term" value="F:zinc ion binding"/>
    <property type="evidence" value="ECO:0007669"/>
    <property type="project" value="UniProtKB-KW"/>
</dbReference>
<dbReference type="GeneID" id="80908027"/>
<name>A0A9W8XQ08_9PLEO</name>
<feature type="region of interest" description="Disordered" evidence="6">
    <location>
        <begin position="125"/>
        <end position="163"/>
    </location>
</feature>
<dbReference type="SUPFAM" id="SSF57863">
    <property type="entry name" value="ArfGap/RecO-like zinc finger"/>
    <property type="match status" value="1"/>
</dbReference>
<organism evidence="9 10">
    <name type="scientific">Didymosphaeria variabile</name>
    <dbReference type="NCBI Taxonomy" id="1932322"/>
    <lineage>
        <taxon>Eukaryota</taxon>
        <taxon>Fungi</taxon>
        <taxon>Dikarya</taxon>
        <taxon>Ascomycota</taxon>
        <taxon>Pezizomycotina</taxon>
        <taxon>Dothideomycetes</taxon>
        <taxon>Pleosporomycetidae</taxon>
        <taxon>Pleosporales</taxon>
        <taxon>Massarineae</taxon>
        <taxon>Didymosphaeriaceae</taxon>
        <taxon>Didymosphaeria</taxon>
    </lineage>
</organism>
<evidence type="ECO:0000256" key="3">
    <source>
        <dbReference type="ARBA" id="ARBA00022771"/>
    </source>
</evidence>
<dbReference type="EMBL" id="JAPEUX010000003">
    <property type="protein sequence ID" value="KAJ4356464.1"/>
    <property type="molecule type" value="Genomic_DNA"/>
</dbReference>
<dbReference type="InterPro" id="IPR001164">
    <property type="entry name" value="ArfGAP_dom"/>
</dbReference>
<dbReference type="Proteomes" id="UP001140513">
    <property type="component" value="Unassembled WGS sequence"/>
</dbReference>
<dbReference type="Gene3D" id="1.20.5.510">
    <property type="entry name" value="Single helix bin"/>
    <property type="match status" value="1"/>
</dbReference>
<dbReference type="RefSeq" id="XP_056073590.1">
    <property type="nucleotide sequence ID" value="XM_056213282.1"/>
</dbReference>
<feature type="compositionally biased region" description="Polar residues" evidence="6">
    <location>
        <begin position="379"/>
        <end position="390"/>
    </location>
</feature>
<dbReference type="Pfam" id="PF01412">
    <property type="entry name" value="ArfGap"/>
    <property type="match status" value="1"/>
</dbReference>
<dbReference type="GO" id="GO:0032012">
    <property type="term" value="P:regulation of ARF protein signal transduction"/>
    <property type="evidence" value="ECO:0007669"/>
    <property type="project" value="TreeGrafter"/>
</dbReference>
<reference evidence="9" key="1">
    <citation type="submission" date="2022-10" db="EMBL/GenBank/DDBJ databases">
        <title>Tapping the CABI collections for fungal endophytes: first genome assemblies for Collariella, Neodidymelliopsis, Ascochyta clinopodiicola, Didymella pomorum, Didymosphaeria variabile, Neocosmospora piperis and Neocucurbitaria cava.</title>
        <authorList>
            <person name="Hill R."/>
        </authorList>
    </citation>
    <scope>NUCLEOTIDE SEQUENCE</scope>
    <source>
        <strain evidence="9">IMI 356815</strain>
    </source>
</reference>
<evidence type="ECO:0000256" key="2">
    <source>
        <dbReference type="ARBA" id="ARBA00022723"/>
    </source>
</evidence>
<feature type="compositionally biased region" description="Basic and acidic residues" evidence="6">
    <location>
        <begin position="617"/>
        <end position="626"/>
    </location>
</feature>
<feature type="compositionally biased region" description="Polar residues" evidence="6">
    <location>
        <begin position="584"/>
        <end position="593"/>
    </location>
</feature>
<dbReference type="FunFam" id="1.10.220.150:FF:000014">
    <property type="entry name" value="ADP-ribosylation factor GTPase-activating protein"/>
    <property type="match status" value="1"/>
</dbReference>
<feature type="region of interest" description="Disordered" evidence="6">
    <location>
        <begin position="538"/>
        <end position="626"/>
    </location>
</feature>
<keyword evidence="7" id="KW-0472">Membrane</keyword>
<dbReference type="OrthoDB" id="983479at2759"/>
<feature type="compositionally biased region" description="Basic and acidic residues" evidence="6">
    <location>
        <begin position="446"/>
        <end position="464"/>
    </location>
</feature>
<dbReference type="InterPro" id="IPR038508">
    <property type="entry name" value="ArfGAP_dom_sf"/>
</dbReference>
<keyword evidence="1" id="KW-0343">GTPase activation</keyword>
<keyword evidence="3 5" id="KW-0863">Zinc-finger</keyword>
<feature type="region of interest" description="Disordered" evidence="6">
    <location>
        <begin position="345"/>
        <end position="409"/>
    </location>
</feature>
<dbReference type="PANTHER" id="PTHR46395">
    <property type="entry name" value="ADP-RIBOSYLATION FACTOR GTPASE-ACTIVATING PROTEIN 1"/>
    <property type="match status" value="1"/>
</dbReference>
<dbReference type="InterPro" id="IPR037278">
    <property type="entry name" value="ARFGAP/RecO"/>
</dbReference>
<comment type="caution">
    <text evidence="9">The sequence shown here is derived from an EMBL/GenBank/DDBJ whole genome shotgun (WGS) entry which is preliminary data.</text>
</comment>
<keyword evidence="7" id="KW-1133">Transmembrane helix</keyword>